<dbReference type="Proteomes" id="UP000276254">
    <property type="component" value="Chromosome"/>
</dbReference>
<dbReference type="KEGG" id="spha:D3Y57_18910"/>
<evidence type="ECO:0000313" key="2">
    <source>
        <dbReference type="Proteomes" id="UP000276254"/>
    </source>
</evidence>
<dbReference type="GO" id="GO:0005506">
    <property type="term" value="F:iron ion binding"/>
    <property type="evidence" value="ECO:0007669"/>
    <property type="project" value="InterPro"/>
</dbReference>
<dbReference type="CDD" id="cd06664">
    <property type="entry name" value="IscU_like"/>
    <property type="match status" value="1"/>
</dbReference>
<reference evidence="1 2" key="1">
    <citation type="submission" date="2018-09" db="EMBL/GenBank/DDBJ databases">
        <title>Sphingomonas peninsula sp. nov., isolated from fildes peninsula, Antarctic soil.</title>
        <authorList>
            <person name="Yingchao G."/>
        </authorList>
    </citation>
    <scope>NUCLEOTIDE SEQUENCE [LARGE SCALE GENOMIC DNA]</scope>
    <source>
        <strain evidence="1 2">YZ-8</strain>
    </source>
</reference>
<name>A0A494TEB1_SPHPE</name>
<accession>A0A494TEB1</accession>
<dbReference type="SUPFAM" id="SSF82649">
    <property type="entry name" value="SufE/NifU"/>
    <property type="match status" value="1"/>
</dbReference>
<dbReference type="OrthoDB" id="7857113at2"/>
<sequence>MSAGLYNIDVLRLATSLADWPRLSDPQASAEKKSVVCGSRVTVDVTLDENGRVAVFGQDVQACALGQASAALLARHIIGRSAGEIEDASAALKGFLAGTNESIGEWPGLEVLTSARGYPARHASIRLPFEAAAEAAKLATER</sequence>
<dbReference type="GO" id="GO:0016226">
    <property type="term" value="P:iron-sulfur cluster assembly"/>
    <property type="evidence" value="ECO:0007669"/>
    <property type="project" value="InterPro"/>
</dbReference>
<protein>
    <submittedName>
        <fullName evidence="1">Iron-sulfur cluster assembly scaffold protein</fullName>
    </submittedName>
</protein>
<dbReference type="AlphaFoldDB" id="A0A494TEB1"/>
<dbReference type="RefSeq" id="WP_121155157.1">
    <property type="nucleotide sequence ID" value="NZ_CP032829.1"/>
</dbReference>
<dbReference type="EMBL" id="CP032829">
    <property type="protein sequence ID" value="AYJ87610.1"/>
    <property type="molecule type" value="Genomic_DNA"/>
</dbReference>
<dbReference type="InterPro" id="IPR002871">
    <property type="entry name" value="NIF_FeS_clus_asmbl_NifU_N"/>
</dbReference>
<keyword evidence="2" id="KW-1185">Reference proteome</keyword>
<organism evidence="1 2">
    <name type="scientific">Sphingomonas paeninsulae</name>
    <dbReference type="NCBI Taxonomy" id="2319844"/>
    <lineage>
        <taxon>Bacteria</taxon>
        <taxon>Pseudomonadati</taxon>
        <taxon>Pseudomonadota</taxon>
        <taxon>Alphaproteobacteria</taxon>
        <taxon>Sphingomonadales</taxon>
        <taxon>Sphingomonadaceae</taxon>
        <taxon>Sphingomonas</taxon>
    </lineage>
</organism>
<dbReference type="Gene3D" id="3.90.1010.10">
    <property type="match status" value="1"/>
</dbReference>
<evidence type="ECO:0000313" key="1">
    <source>
        <dbReference type="EMBL" id="AYJ87610.1"/>
    </source>
</evidence>
<proteinExistence type="predicted"/>
<dbReference type="GO" id="GO:0051536">
    <property type="term" value="F:iron-sulfur cluster binding"/>
    <property type="evidence" value="ECO:0007669"/>
    <property type="project" value="InterPro"/>
</dbReference>
<gene>
    <name evidence="1" type="ORF">D3Y57_18910</name>
</gene>